<dbReference type="EMBL" id="CACVBM020001362">
    <property type="protein sequence ID" value="CAA7047122.1"/>
    <property type="molecule type" value="Genomic_DNA"/>
</dbReference>
<evidence type="ECO:0008006" key="5">
    <source>
        <dbReference type="Google" id="ProtNLM"/>
    </source>
</evidence>
<feature type="compositionally biased region" description="Polar residues" evidence="1">
    <location>
        <begin position="19"/>
        <end position="33"/>
    </location>
</feature>
<dbReference type="SUPFAM" id="SSF52047">
    <property type="entry name" value="RNI-like"/>
    <property type="match status" value="1"/>
</dbReference>
<protein>
    <recommendedName>
        <fullName evidence="5">F-box domain-containing protein</fullName>
    </recommendedName>
</protein>
<name>A0A6D2L2J7_9BRAS</name>
<dbReference type="OrthoDB" id="10257471at2759"/>
<keyword evidence="4" id="KW-1185">Reference proteome</keyword>
<dbReference type="PANTHER" id="PTHR38926:SF2">
    <property type="entry name" value="F-BOX_LRR-REPEAT PROTEIN 21-RELATED"/>
    <property type="match status" value="1"/>
</dbReference>
<dbReference type="InterPro" id="IPR032675">
    <property type="entry name" value="LRR_dom_sf"/>
</dbReference>
<sequence>MDADGAPPNAKRPRHDESPSSIQNPNPLPISSQSHFDLSISSLLSFPDSSPSPSSIGRSFDRALEKALASASSHVSAQDLLLDRTVELASLLLESTQRCYRKRATVHNSNSWPFPQDLTIKVFSMLDKKCLMQAMVSCTMFQRCAIDPLCYSRIGLKDKNVDDGVVRTLIHRAGKELRSLELGHVARPTSPLSLLTGSCLSPLSYNHCFIGNRLRSLHLYGFKDMYKDSYCDALSACSNLTDLKIVGLTSEQIFEPIVTRKSCRKIEHLFLEARLFPYSSTGDSVMADFVASLPNLTSLTFIGFDMTDAIAQLLFEGFPKLKHMNLSRASQIKGRFLRDLGDSLKDSRLETLILRDCPYLEEKEVLQFLNSLFTGNLKLLGHIDVSNTRGLRTDGVRRSKNPNFPLEKLKEERPNVKFVADFTSSLSRSERFSRGISDSSDDEDDGYEIAPVDPRIESDGDDDFANFVDGDALLGYEF</sequence>
<dbReference type="AlphaFoldDB" id="A0A6D2L2J7"/>
<dbReference type="PANTHER" id="PTHR38926">
    <property type="entry name" value="F-BOX DOMAIN CONTAINING PROTEIN, EXPRESSED"/>
    <property type="match status" value="1"/>
</dbReference>
<accession>A0A6D2L2J7</accession>
<gene>
    <name evidence="2" type="ORF">MERR_LOCUS34357</name>
    <name evidence="3" type="ORF">MERR_LOCUS40985</name>
</gene>
<evidence type="ECO:0000313" key="4">
    <source>
        <dbReference type="Proteomes" id="UP000467841"/>
    </source>
</evidence>
<feature type="region of interest" description="Disordered" evidence="1">
    <location>
        <begin position="433"/>
        <end position="463"/>
    </location>
</feature>
<proteinExistence type="predicted"/>
<reference evidence="3 4" key="1">
    <citation type="submission" date="2020-01" db="EMBL/GenBank/DDBJ databases">
        <authorList>
            <person name="Mishra B."/>
        </authorList>
    </citation>
    <scope>NUCLEOTIDE SEQUENCE [LARGE SCALE GENOMIC DNA]</scope>
</reference>
<feature type="region of interest" description="Disordered" evidence="1">
    <location>
        <begin position="1"/>
        <end position="34"/>
    </location>
</feature>
<dbReference type="Proteomes" id="UP000467841">
    <property type="component" value="Unassembled WGS sequence"/>
</dbReference>
<evidence type="ECO:0000256" key="1">
    <source>
        <dbReference type="SAM" id="MobiDB-lite"/>
    </source>
</evidence>
<dbReference type="Gene3D" id="3.80.10.10">
    <property type="entry name" value="Ribonuclease Inhibitor"/>
    <property type="match status" value="2"/>
</dbReference>
<dbReference type="EMBL" id="CACVBM020001548">
    <property type="protein sequence ID" value="CAA7053749.1"/>
    <property type="molecule type" value="Genomic_DNA"/>
</dbReference>
<organism evidence="3 4">
    <name type="scientific">Microthlaspi erraticum</name>
    <dbReference type="NCBI Taxonomy" id="1685480"/>
    <lineage>
        <taxon>Eukaryota</taxon>
        <taxon>Viridiplantae</taxon>
        <taxon>Streptophyta</taxon>
        <taxon>Embryophyta</taxon>
        <taxon>Tracheophyta</taxon>
        <taxon>Spermatophyta</taxon>
        <taxon>Magnoliopsida</taxon>
        <taxon>eudicotyledons</taxon>
        <taxon>Gunneridae</taxon>
        <taxon>Pentapetalae</taxon>
        <taxon>rosids</taxon>
        <taxon>malvids</taxon>
        <taxon>Brassicales</taxon>
        <taxon>Brassicaceae</taxon>
        <taxon>Coluteocarpeae</taxon>
        <taxon>Microthlaspi</taxon>
    </lineage>
</organism>
<evidence type="ECO:0000313" key="3">
    <source>
        <dbReference type="EMBL" id="CAA7053749.1"/>
    </source>
</evidence>
<evidence type="ECO:0000313" key="2">
    <source>
        <dbReference type="EMBL" id="CAA7047122.1"/>
    </source>
</evidence>